<sequence>METGHSLVHFVWAQLQHGRLEMSSAGHLHVCLVDRVAVGWGLLSGVPTCGFSVAWASSQQSAWFQGKPPREKREKEKKGDWKRERAHGSEGERERSWKSGIRSIIIPSEQLQPGKQPCILTSEFFKMSVLAYVNFMCQLGRATVPRYVVKHYSGCFCEDIFG</sequence>
<keyword evidence="3" id="KW-1185">Reference proteome</keyword>
<accession>A0A7J8CIQ7</accession>
<comment type="caution">
    <text evidence="2">The sequence shown here is derived from an EMBL/GenBank/DDBJ whole genome shotgun (WGS) entry which is preliminary data.</text>
</comment>
<protein>
    <submittedName>
        <fullName evidence="2">Uncharacterized protein</fullName>
    </submittedName>
</protein>
<reference evidence="2 3" key="1">
    <citation type="journal article" date="2020" name="Nature">
        <title>Six reference-quality genomes reveal evolution of bat adaptations.</title>
        <authorList>
            <person name="Jebb D."/>
            <person name="Huang Z."/>
            <person name="Pippel M."/>
            <person name="Hughes G.M."/>
            <person name="Lavrichenko K."/>
            <person name="Devanna P."/>
            <person name="Winkler S."/>
            <person name="Jermiin L.S."/>
            <person name="Skirmuntt E.C."/>
            <person name="Katzourakis A."/>
            <person name="Burkitt-Gray L."/>
            <person name="Ray D.A."/>
            <person name="Sullivan K.A.M."/>
            <person name="Roscito J.G."/>
            <person name="Kirilenko B.M."/>
            <person name="Davalos L.M."/>
            <person name="Corthals A.P."/>
            <person name="Power M.L."/>
            <person name="Jones G."/>
            <person name="Ransome R.D."/>
            <person name="Dechmann D.K.N."/>
            <person name="Locatelli A.G."/>
            <person name="Puechmaille S.J."/>
            <person name="Fedrigo O."/>
            <person name="Jarvis E.D."/>
            <person name="Hiller M."/>
            <person name="Vernes S.C."/>
            <person name="Myers E.W."/>
            <person name="Teeling E.C."/>
        </authorList>
    </citation>
    <scope>NUCLEOTIDE SEQUENCE [LARGE SCALE GENOMIC DNA]</scope>
    <source>
        <strain evidence="2">MRouAeg1</strain>
        <tissue evidence="2">Muscle</tissue>
    </source>
</reference>
<dbReference type="Proteomes" id="UP000593571">
    <property type="component" value="Unassembled WGS sequence"/>
</dbReference>
<feature type="compositionally biased region" description="Basic and acidic residues" evidence="1">
    <location>
        <begin position="68"/>
        <end position="97"/>
    </location>
</feature>
<name>A0A7J8CIQ7_ROUAE</name>
<proteinExistence type="predicted"/>
<dbReference type="EMBL" id="JACASE010000014">
    <property type="protein sequence ID" value="KAF6410751.1"/>
    <property type="molecule type" value="Genomic_DNA"/>
</dbReference>
<organism evidence="2 3">
    <name type="scientific">Rousettus aegyptiacus</name>
    <name type="common">Egyptian fruit bat</name>
    <name type="synonym">Pteropus aegyptiacus</name>
    <dbReference type="NCBI Taxonomy" id="9407"/>
    <lineage>
        <taxon>Eukaryota</taxon>
        <taxon>Metazoa</taxon>
        <taxon>Chordata</taxon>
        <taxon>Craniata</taxon>
        <taxon>Vertebrata</taxon>
        <taxon>Euteleostomi</taxon>
        <taxon>Mammalia</taxon>
        <taxon>Eutheria</taxon>
        <taxon>Laurasiatheria</taxon>
        <taxon>Chiroptera</taxon>
        <taxon>Yinpterochiroptera</taxon>
        <taxon>Pteropodoidea</taxon>
        <taxon>Pteropodidae</taxon>
        <taxon>Rousettinae</taxon>
        <taxon>Rousettus</taxon>
    </lineage>
</organism>
<evidence type="ECO:0000256" key="1">
    <source>
        <dbReference type="SAM" id="MobiDB-lite"/>
    </source>
</evidence>
<evidence type="ECO:0000313" key="3">
    <source>
        <dbReference type="Proteomes" id="UP000593571"/>
    </source>
</evidence>
<feature type="region of interest" description="Disordered" evidence="1">
    <location>
        <begin position="61"/>
        <end position="97"/>
    </location>
</feature>
<gene>
    <name evidence="2" type="ORF">HJG63_009192</name>
</gene>
<dbReference type="AlphaFoldDB" id="A0A7J8CIQ7"/>
<evidence type="ECO:0000313" key="2">
    <source>
        <dbReference type="EMBL" id="KAF6410751.1"/>
    </source>
</evidence>